<feature type="domain" description="Chromo" evidence="3">
    <location>
        <begin position="48"/>
        <end position="87"/>
    </location>
</feature>
<evidence type="ECO:0000256" key="1">
    <source>
        <dbReference type="ARBA" id="ARBA00011353"/>
    </source>
</evidence>
<dbReference type="Proteomes" id="UP001174691">
    <property type="component" value="Unassembled WGS sequence"/>
</dbReference>
<comment type="subunit">
    <text evidence="1">Component of the NuA4 histone acetyltransferase complex.</text>
</comment>
<feature type="region of interest" description="Disordered" evidence="2">
    <location>
        <begin position="127"/>
        <end position="272"/>
    </location>
</feature>
<feature type="compositionally biased region" description="Polar residues" evidence="2">
    <location>
        <begin position="1442"/>
        <end position="1457"/>
    </location>
</feature>
<feature type="compositionally biased region" description="Basic and acidic residues" evidence="2">
    <location>
        <begin position="1"/>
        <end position="12"/>
    </location>
</feature>
<dbReference type="SUPFAM" id="SSF54160">
    <property type="entry name" value="Chromo domain-like"/>
    <property type="match status" value="1"/>
</dbReference>
<dbReference type="InterPro" id="IPR000953">
    <property type="entry name" value="Chromo/chromo_shadow_dom"/>
</dbReference>
<feature type="region of interest" description="Disordered" evidence="2">
    <location>
        <begin position="1"/>
        <end position="45"/>
    </location>
</feature>
<feature type="region of interest" description="Disordered" evidence="2">
    <location>
        <begin position="1439"/>
        <end position="1463"/>
    </location>
</feature>
<feature type="compositionally biased region" description="Polar residues" evidence="2">
    <location>
        <begin position="387"/>
        <end position="396"/>
    </location>
</feature>
<comment type="caution">
    <text evidence="4">The sequence shown here is derived from an EMBL/GenBank/DDBJ whole genome shotgun (WGS) entry which is preliminary data.</text>
</comment>
<accession>A0AA38S206</accession>
<feature type="region of interest" description="Disordered" evidence="2">
    <location>
        <begin position="1315"/>
        <end position="1346"/>
    </location>
</feature>
<dbReference type="InterPro" id="IPR016197">
    <property type="entry name" value="Chromo-like_dom_sf"/>
</dbReference>
<dbReference type="Gene3D" id="2.40.50.40">
    <property type="match status" value="1"/>
</dbReference>
<dbReference type="EMBL" id="JANBVN010000057">
    <property type="protein sequence ID" value="KAJ9152287.1"/>
    <property type="molecule type" value="Genomic_DNA"/>
</dbReference>
<feature type="region of interest" description="Disordered" evidence="2">
    <location>
        <begin position="291"/>
        <end position="449"/>
    </location>
</feature>
<dbReference type="Pfam" id="PF00385">
    <property type="entry name" value="Chromo"/>
    <property type="match status" value="1"/>
</dbReference>
<feature type="compositionally biased region" description="Basic and acidic residues" evidence="2">
    <location>
        <begin position="301"/>
        <end position="315"/>
    </location>
</feature>
<feature type="compositionally biased region" description="Basic residues" evidence="2">
    <location>
        <begin position="129"/>
        <end position="141"/>
    </location>
</feature>
<reference evidence="4" key="1">
    <citation type="submission" date="2022-07" db="EMBL/GenBank/DDBJ databases">
        <title>Fungi with potential for degradation of polypropylene.</title>
        <authorList>
            <person name="Gostincar C."/>
        </authorList>
    </citation>
    <scope>NUCLEOTIDE SEQUENCE</scope>
    <source>
        <strain evidence="4">EXF-13287</strain>
    </source>
</reference>
<proteinExistence type="predicted"/>
<feature type="compositionally biased region" description="Basic and acidic residues" evidence="2">
    <location>
        <begin position="204"/>
        <end position="215"/>
    </location>
</feature>
<feature type="compositionally biased region" description="Polar residues" evidence="2">
    <location>
        <begin position="411"/>
        <end position="422"/>
    </location>
</feature>
<keyword evidence="5" id="KW-1185">Reference proteome</keyword>
<evidence type="ECO:0000256" key="2">
    <source>
        <dbReference type="SAM" id="MobiDB-lite"/>
    </source>
</evidence>
<feature type="compositionally biased region" description="Basic and acidic residues" evidence="2">
    <location>
        <begin position="323"/>
        <end position="336"/>
    </location>
</feature>
<dbReference type="InterPro" id="IPR023780">
    <property type="entry name" value="Chromo_domain"/>
</dbReference>
<feature type="compositionally biased region" description="Basic and acidic residues" evidence="2">
    <location>
        <begin position="149"/>
        <end position="161"/>
    </location>
</feature>
<name>A0AA38S206_9PEZI</name>
<protein>
    <submittedName>
        <fullName evidence="4">Chromo domain-containing protein 1</fullName>
    </submittedName>
</protein>
<dbReference type="PROSITE" id="PS50013">
    <property type="entry name" value="CHROMO_2"/>
    <property type="match status" value="1"/>
</dbReference>
<evidence type="ECO:0000259" key="3">
    <source>
        <dbReference type="PROSITE" id="PS50013"/>
    </source>
</evidence>
<feature type="region of interest" description="Disordered" evidence="2">
    <location>
        <begin position="477"/>
        <end position="515"/>
    </location>
</feature>
<organism evidence="4 5">
    <name type="scientific">Coniochaeta hoffmannii</name>
    <dbReference type="NCBI Taxonomy" id="91930"/>
    <lineage>
        <taxon>Eukaryota</taxon>
        <taxon>Fungi</taxon>
        <taxon>Dikarya</taxon>
        <taxon>Ascomycota</taxon>
        <taxon>Pezizomycotina</taxon>
        <taxon>Sordariomycetes</taxon>
        <taxon>Sordariomycetidae</taxon>
        <taxon>Coniochaetales</taxon>
        <taxon>Coniochaetaceae</taxon>
        <taxon>Coniochaeta</taxon>
    </lineage>
</organism>
<evidence type="ECO:0000313" key="4">
    <source>
        <dbReference type="EMBL" id="KAJ9152287.1"/>
    </source>
</evidence>
<dbReference type="GO" id="GO:0006338">
    <property type="term" value="P:chromatin remodeling"/>
    <property type="evidence" value="ECO:0007669"/>
    <property type="project" value="UniProtKB-ARBA"/>
</dbReference>
<evidence type="ECO:0000313" key="5">
    <source>
        <dbReference type="Proteomes" id="UP001174691"/>
    </source>
</evidence>
<sequence>MFKSVPRREATADIRATTASAGASPREDDDNISLTSTVASEHGEDEEFKVKAIHMEEMDEGGEEMYYLVEWDGYPLHRCTWEPVSNIGQELIDEIWKPKQEQQRRGEAEAWTWEKWVGIQHAAEQEHLARHRRRNARRKKQGLPLTEPIDEKDYNSLHDDSSSDEAEEDRPLAVIAAKRRRSQARPGKSGNAMDTGLTTTPSKSQERSHEGDARPRPGLAKKVSKVSGPPSHRERPSTTGYQGTARKPSLPGPNPSSGNRSVLLPPGKATGSKVYTAKKTVAVPGVTNVFAGGKTRKTRAGLKDSISDPTKEPKLFKKLRHVRLAEKASRDKEDRPPPLVPNMFANLNPPSRRKSTGAGPSSAAPENQRPAPSFTALDAPVRRKNTGTEPSSATEQNPPPTSSIAADASVRRTSTGTESTCAASEMPGHMPSPIIRNANDLKQPKRKKSVRFNDDDVPMFVDEPTAMEIDTLSAPATATSETQVPAPPPVNGNTTSLPEQPTRKRSARFDDDEPAPMEIDTPTAGPTAGQAIQMPKTDIPTRVVETRLLIGFVRDAEPIIASMDGVPSVSGDPWLAEFLKTEILRLEYACLAQDFRYQSTSLWQRHLCSGTVSSGASLPALETAAVNLREGTLALYLTTPTFSLILYPSSSEDWRALMADLGIPPSNETGSGLKYCIFRASEDVGPFLRRPAAKVSEKIFTSYEDKLLYRLFRFDYQALLPPSANSGLKDAIHHCFLLFPRNRSSWFAALVRWIRGTNPNCQIYTGYEAGSWSSFCDATGPGVGSGIVIVHELLVVSLRRIADLWRRLHDHRDIFWCFSEAIQPQPLFPSLTAPDEVVQPGDINLVQLFPVPKRRVALFVTPSFLCSEPQHAFELLQWFHDTWAIRRSQTCKLVTAYNLHEYLEELALQKAEEREAVLQQYKHNVAQGEIAANVKGLSRDDCAYRFRAWLVALELHYLRVADAGPCEVNEDLASLQYAEPCIDPNDEQSLVNWFGWWSSMRMDQFRGFHVVGSNSTVRFKGSEKGSRVISIPQYSETTFSDPDVVLEEVDRFIQLKGTQRVPEQPALHSHANAPAPSGPLAPWVFQSERVASEDEPGFNEALQRIWFGARRGTGITIYKFTVSWLNPEMARAFGDAWFPSSQSFSTLHAWWRFPKPFWGHDKKFCTYFGLFYTSTEDWDPARPPVDSQRRRHPWLCIYRPANPYREGRLEACELLIWDPMAKDKFAGVKSPREEDLNFLQRRLIRLVDNGTPMKNPGSWLETVWLGGFVHPRTKSSYPVDITLQYLEDVVNSLQRELPVGEDALRCRGYRKVKLRGRESETPGDRSQAGSEPMDIEPTGSDADADDMDEDTRLIFHPPRGKPLPPGERTKCINHLYEQAAAARRQNEHETRMIYEFPVTTEWYDLQRIEGRSFEHVHVAPWEEVFNFLKVHVQAVPGAGAPRTSNAGQITPRSPANDDTTKRG</sequence>
<gene>
    <name evidence="4" type="ORF">NKR19_g4566</name>
</gene>